<dbReference type="Pfam" id="PF02214">
    <property type="entry name" value="BTB_2"/>
    <property type="match status" value="1"/>
</dbReference>
<dbReference type="PANTHER" id="PTHR12547:SF18">
    <property type="entry name" value="PROTEIN TIS11"/>
    <property type="match status" value="1"/>
</dbReference>
<protein>
    <submittedName>
        <fullName evidence="7">Zinc finger (CCCH type) motif-containing protein</fullName>
    </submittedName>
</protein>
<organism evidence="7 8">
    <name type="scientific">Cardiosporidium cionae</name>
    <dbReference type="NCBI Taxonomy" id="476202"/>
    <lineage>
        <taxon>Eukaryota</taxon>
        <taxon>Sar</taxon>
        <taxon>Alveolata</taxon>
        <taxon>Apicomplexa</taxon>
        <taxon>Aconoidasida</taxon>
        <taxon>Nephromycida</taxon>
        <taxon>Cardiosporidium</taxon>
    </lineage>
</organism>
<feature type="zinc finger region" description="C3H1-type" evidence="5">
    <location>
        <begin position="609"/>
        <end position="636"/>
    </location>
</feature>
<sequence length="689" mass="77575">MNVPHGVAIMDEGKTYFPLKNSANYICSDEKSDVANENAAAYLASEDNLAQTISDNIPHVHANTDEMLFTTKIFPCDEAILKKFFTSFLFNVGGSHFQLSFLNVLRSGTLSSMVKSEFFADTEWKNASAVLQDDTDFHKKRDGIFIDRDPGMFTHLVRYLRTGELDLSSLFGANQSNNVNLSTTISLTALQKEFTYFAVEWPEQCFHCSSLFDPKRNNGSSCSCHPGKVNCVELPNLSKRLLYDCCYRMQSSPGCQKAPHLSDYQATDWLMSTVHLQSHDMPSFKKNANLAGSTNLKNPFEHNDKVIEEYKEENAMLLLAMQPEKQVSTTNTKQEFSATSLYTEVTLKGHEGEEDQEIILSPRVEPISLTDSAPAIWRVAPEEGTEMPLVMESVAAKKSQNGKMKIELDTTSCTDLKDSNSASKCFPDLLRNATISQAHLERDLGCLRDDNLRSNSSSNQLYYCNDEQNLWKRSASKNTPHDTSSLQKVDHTVKVVPCTQKSAIENSETGAEELESHEEKLNSQVQHSMGPWRMQAVPREKAMSRSATKITENESDQSGVSSVDDLNRCQHPLYKTKMCPFMKNGSCPKKPENCNFAHSLEDLRSTNNFRKTKMCAFWLSGYCRAGTYCRHAHGEDEIRYRDGGTLQPIMTPVDHKIIWFRLGGYCKPISVADIPPPMIPSPDNLYMWQ</sequence>
<name>A0ABQ7JB03_9APIC</name>
<dbReference type="InterPro" id="IPR003131">
    <property type="entry name" value="T1-type_BTB"/>
</dbReference>
<dbReference type="Gene3D" id="4.10.1000.10">
    <property type="entry name" value="Zinc finger, CCCH-type"/>
    <property type="match status" value="2"/>
</dbReference>
<evidence type="ECO:0000256" key="3">
    <source>
        <dbReference type="ARBA" id="ARBA00022771"/>
    </source>
</evidence>
<feature type="domain" description="C3H1-type" evidence="6">
    <location>
        <begin position="573"/>
        <end position="601"/>
    </location>
</feature>
<gene>
    <name evidence="7" type="ORF">IE077_002460</name>
</gene>
<comment type="caution">
    <text evidence="7">The sequence shown here is derived from an EMBL/GenBank/DDBJ whole genome shotgun (WGS) entry which is preliminary data.</text>
</comment>
<keyword evidence="2" id="KW-0677">Repeat</keyword>
<accession>A0ABQ7JB03</accession>
<dbReference type="InterPro" id="IPR000571">
    <property type="entry name" value="Znf_CCCH"/>
</dbReference>
<dbReference type="Gene3D" id="3.30.710.10">
    <property type="entry name" value="Potassium Channel Kv1.1, Chain A"/>
    <property type="match status" value="1"/>
</dbReference>
<evidence type="ECO:0000256" key="2">
    <source>
        <dbReference type="ARBA" id="ARBA00022737"/>
    </source>
</evidence>
<dbReference type="EMBL" id="JADAQX010000236">
    <property type="protein sequence ID" value="KAF8821099.1"/>
    <property type="molecule type" value="Genomic_DNA"/>
</dbReference>
<dbReference type="PROSITE" id="PS50103">
    <property type="entry name" value="ZF_C3H1"/>
    <property type="match status" value="2"/>
</dbReference>
<evidence type="ECO:0000313" key="7">
    <source>
        <dbReference type="EMBL" id="KAF8821099.1"/>
    </source>
</evidence>
<evidence type="ECO:0000256" key="4">
    <source>
        <dbReference type="ARBA" id="ARBA00022833"/>
    </source>
</evidence>
<evidence type="ECO:0000259" key="6">
    <source>
        <dbReference type="PROSITE" id="PS50103"/>
    </source>
</evidence>
<feature type="domain" description="C3H1-type" evidence="6">
    <location>
        <begin position="609"/>
        <end position="636"/>
    </location>
</feature>
<reference evidence="7 8" key="1">
    <citation type="journal article" date="2020" name="bioRxiv">
        <title>Metabolic contributions of an alphaproteobacterial endosymbiont in the apicomplexan Cardiosporidium cionae.</title>
        <authorList>
            <person name="Hunter E.S."/>
            <person name="Paight C.J."/>
            <person name="Lane C.E."/>
        </authorList>
    </citation>
    <scope>NUCLEOTIDE SEQUENCE [LARGE SCALE GENOMIC DNA]</scope>
    <source>
        <strain evidence="7">ESH_2018</strain>
    </source>
</reference>
<evidence type="ECO:0000256" key="1">
    <source>
        <dbReference type="ARBA" id="ARBA00022723"/>
    </source>
</evidence>
<dbReference type="InterPro" id="IPR011333">
    <property type="entry name" value="SKP1/BTB/POZ_sf"/>
</dbReference>
<dbReference type="PANTHER" id="PTHR12547">
    <property type="entry name" value="CCCH ZINC FINGER/TIS11-RELATED"/>
    <property type="match status" value="1"/>
</dbReference>
<keyword evidence="4 5" id="KW-0862">Zinc</keyword>
<feature type="zinc finger region" description="C3H1-type" evidence="5">
    <location>
        <begin position="573"/>
        <end position="601"/>
    </location>
</feature>
<dbReference type="SUPFAM" id="SSF90229">
    <property type="entry name" value="CCCH zinc finger"/>
    <property type="match status" value="2"/>
</dbReference>
<dbReference type="SMART" id="SM00356">
    <property type="entry name" value="ZnF_C3H1"/>
    <property type="match status" value="2"/>
</dbReference>
<dbReference type="InterPro" id="IPR036855">
    <property type="entry name" value="Znf_CCCH_sf"/>
</dbReference>
<keyword evidence="3 5" id="KW-0863">Zinc-finger</keyword>
<keyword evidence="1 5" id="KW-0479">Metal-binding</keyword>
<keyword evidence="8" id="KW-1185">Reference proteome</keyword>
<dbReference type="SUPFAM" id="SSF54695">
    <property type="entry name" value="POZ domain"/>
    <property type="match status" value="1"/>
</dbReference>
<evidence type="ECO:0000313" key="8">
    <source>
        <dbReference type="Proteomes" id="UP000823046"/>
    </source>
</evidence>
<dbReference type="InterPro" id="IPR045877">
    <property type="entry name" value="ZFP36-like"/>
</dbReference>
<evidence type="ECO:0000256" key="5">
    <source>
        <dbReference type="PROSITE-ProRule" id="PRU00723"/>
    </source>
</evidence>
<proteinExistence type="predicted"/>
<dbReference type="Proteomes" id="UP000823046">
    <property type="component" value="Unassembled WGS sequence"/>
</dbReference>